<reference evidence="1 2" key="1">
    <citation type="journal article" date="2015" name="Environ. Microbiol.">
        <title>Genome analyses suggest the presence of polyploidy and recent human-driven expansions in eight global populations of the honeybee pathogen Nosema ceranae.</title>
        <authorList>
            <person name="Pelin A."/>
            <person name="Selman M."/>
            <person name="Aris-Brosou S."/>
            <person name="Farinelli L."/>
            <person name="Corradi N."/>
        </authorList>
    </citation>
    <scope>NUCLEOTIDE SEQUENCE [LARGE SCALE GENOMIC DNA]</scope>
    <source>
        <strain evidence="1 2">PA08 1199</strain>
    </source>
</reference>
<dbReference type="GeneID" id="36321621"/>
<gene>
    <name evidence="1" type="ORF">AAJ76_940006225</name>
</gene>
<keyword evidence="2" id="KW-1185">Reference proteome</keyword>
<dbReference type="VEuPathDB" id="MicrosporidiaDB:AAJ76_940006225"/>
<protein>
    <submittedName>
        <fullName evidence="1">Uncharacterized protein</fullName>
    </submittedName>
</protein>
<dbReference type="RefSeq" id="XP_024329991.1">
    <property type="nucleotide sequence ID" value="XM_024476665.1"/>
</dbReference>
<organism evidence="1 2">
    <name type="scientific">Vairimorpha ceranae</name>
    <dbReference type="NCBI Taxonomy" id="40302"/>
    <lineage>
        <taxon>Eukaryota</taxon>
        <taxon>Fungi</taxon>
        <taxon>Fungi incertae sedis</taxon>
        <taxon>Microsporidia</taxon>
        <taxon>Nosematidae</taxon>
        <taxon>Vairimorpha</taxon>
    </lineage>
</organism>
<accession>A0A0F9Z8Q3</accession>
<sequence length="42" mass="4959">MFFGSHLFVCIHDIKDKFPLIVLLTLLNPSTPLVFLKNYYIF</sequence>
<dbReference type="EMBL" id="JPQZ01000094">
    <property type="protein sequence ID" value="KKO74249.1"/>
    <property type="molecule type" value="Genomic_DNA"/>
</dbReference>
<evidence type="ECO:0000313" key="1">
    <source>
        <dbReference type="EMBL" id="KKO74249.1"/>
    </source>
</evidence>
<name>A0A0F9Z8Q3_9MICR</name>
<dbReference type="AlphaFoldDB" id="A0A0F9Z8Q3"/>
<dbReference type="Proteomes" id="UP000034350">
    <property type="component" value="Unassembled WGS sequence"/>
</dbReference>
<proteinExistence type="predicted"/>
<comment type="caution">
    <text evidence="1">The sequence shown here is derived from an EMBL/GenBank/DDBJ whole genome shotgun (WGS) entry which is preliminary data.</text>
</comment>
<evidence type="ECO:0000313" key="2">
    <source>
        <dbReference type="Proteomes" id="UP000034350"/>
    </source>
</evidence>